<dbReference type="RefSeq" id="XP_025530712.1">
    <property type="nucleotide sequence ID" value="XM_025667700.1"/>
</dbReference>
<dbReference type="OrthoDB" id="3259529at2759"/>
<dbReference type="Gene3D" id="3.30.460.40">
    <property type="match status" value="1"/>
</dbReference>
<evidence type="ECO:0000313" key="3">
    <source>
        <dbReference type="Proteomes" id="UP000249497"/>
    </source>
</evidence>
<keyword evidence="3" id="KW-1185">Reference proteome</keyword>
<protein>
    <submittedName>
        <fullName evidence="2">Uncharacterized protein</fullName>
    </submittedName>
</protein>
<dbReference type="EMBL" id="KZ824777">
    <property type="protein sequence ID" value="RAH84818.1"/>
    <property type="molecule type" value="Genomic_DNA"/>
</dbReference>
<dbReference type="Proteomes" id="UP000249497">
    <property type="component" value="Unassembled WGS sequence"/>
</dbReference>
<proteinExistence type="predicted"/>
<name>A0A8T8X9N4_ASPJA</name>
<dbReference type="InterPro" id="IPR043519">
    <property type="entry name" value="NT_sf"/>
</dbReference>
<feature type="region of interest" description="Disordered" evidence="1">
    <location>
        <begin position="1"/>
        <end position="47"/>
    </location>
</feature>
<dbReference type="AlphaFoldDB" id="A0A8T8X9N4"/>
<dbReference type="GeneID" id="37171392"/>
<sequence>MSWLKRHPLPSPGPAAPAGVNSDDPTDEPRDCSGSDTASTDSHGCASNGGYGTDDTLAVTRVLEQHGIPCCLVGVAALVFYGAGRVREDWEICVPTERVAQAAELLQSPPYAAQYRPVTPWPYYSPCSLIHTYPRFKSRGINHYFFLVPAVDVHMVCDPSSFTRSLRGLPYPRLEVLLQSCLDTWDMLQLCEVVDGTNVSEEWGEKNLNLEGTNDVAWAQEKNKRGEEFGGKWAHSLFAWEGRKDKREMWRSVVRTKNDRLDWTKPTDVFVTQYRVIGSQDPWTELSDIS</sequence>
<dbReference type="SUPFAM" id="SSF81301">
    <property type="entry name" value="Nucleotidyltransferase"/>
    <property type="match status" value="1"/>
</dbReference>
<evidence type="ECO:0000256" key="1">
    <source>
        <dbReference type="SAM" id="MobiDB-lite"/>
    </source>
</evidence>
<gene>
    <name evidence="2" type="ORF">BO86DRAFT_306507</name>
</gene>
<accession>A0A8T8X9N4</accession>
<organism evidence="2 3">
    <name type="scientific">Aspergillus japonicus CBS 114.51</name>
    <dbReference type="NCBI Taxonomy" id="1448312"/>
    <lineage>
        <taxon>Eukaryota</taxon>
        <taxon>Fungi</taxon>
        <taxon>Dikarya</taxon>
        <taxon>Ascomycota</taxon>
        <taxon>Pezizomycotina</taxon>
        <taxon>Eurotiomycetes</taxon>
        <taxon>Eurotiomycetidae</taxon>
        <taxon>Eurotiales</taxon>
        <taxon>Aspergillaceae</taxon>
        <taxon>Aspergillus</taxon>
        <taxon>Aspergillus subgen. Circumdati</taxon>
    </lineage>
</organism>
<evidence type="ECO:0000313" key="2">
    <source>
        <dbReference type="EMBL" id="RAH84818.1"/>
    </source>
</evidence>
<reference evidence="2 3" key="1">
    <citation type="submission" date="2018-02" db="EMBL/GenBank/DDBJ databases">
        <title>The genomes of Aspergillus section Nigri reveals drivers in fungal speciation.</title>
        <authorList>
            <consortium name="DOE Joint Genome Institute"/>
            <person name="Vesth T.C."/>
            <person name="Nybo J."/>
            <person name="Theobald S."/>
            <person name="Brandl J."/>
            <person name="Frisvad J.C."/>
            <person name="Nielsen K.F."/>
            <person name="Lyhne E.K."/>
            <person name="Kogle M.E."/>
            <person name="Kuo A."/>
            <person name="Riley R."/>
            <person name="Clum A."/>
            <person name="Nolan M."/>
            <person name="Lipzen A."/>
            <person name="Salamov A."/>
            <person name="Henrissat B."/>
            <person name="Wiebenga A."/>
            <person name="De vries R.P."/>
            <person name="Grigoriev I.V."/>
            <person name="Mortensen U.H."/>
            <person name="Andersen M.R."/>
            <person name="Baker S.E."/>
        </authorList>
    </citation>
    <scope>NUCLEOTIDE SEQUENCE [LARGE SCALE GENOMIC DNA]</scope>
    <source>
        <strain evidence="2 3">CBS 114.51</strain>
    </source>
</reference>